<dbReference type="EMBL" id="CACRXK020010261">
    <property type="protein sequence ID" value="CAB4019013.1"/>
    <property type="molecule type" value="Genomic_DNA"/>
</dbReference>
<dbReference type="Proteomes" id="UP001152795">
    <property type="component" value="Unassembled WGS sequence"/>
</dbReference>
<proteinExistence type="predicted"/>
<keyword evidence="2" id="KW-1185">Reference proteome</keyword>
<sequence>MMESAVSQVLKKIEIFVEGYLSSPNRDSYRMVEYLVADEGKLKWLGSLEDLKLFMKSSLRIDVELYQQFGFVWYCRKQNTIVFQGDPESVESAKSKIISIANKHVNKETISIAVSQQLFYEVNRHVRRLEPCCEEFLRVDCDGPDRREQDLNVTFVVNEEGQTEYTSSLINGSRQSACACTCSQGEIIAEIEGIKLDLAFFKSQSCFGTDNQYDSLQSNIKSLQSTQKSLKNIIKTKDETINSLQQEIFVFKSKLLTLETLLFNDNPQLNASLDLDSQI</sequence>
<gene>
    <name evidence="1" type="ORF">PACLA_8A053003</name>
</gene>
<reference evidence="1" key="1">
    <citation type="submission" date="2020-04" db="EMBL/GenBank/DDBJ databases">
        <authorList>
            <person name="Alioto T."/>
            <person name="Alioto T."/>
            <person name="Gomez Garrido J."/>
        </authorList>
    </citation>
    <scope>NUCLEOTIDE SEQUENCE</scope>
    <source>
        <strain evidence="1">A484AB</strain>
    </source>
</reference>
<name>A0A7D9EZF8_PARCT</name>
<dbReference type="AlphaFoldDB" id="A0A7D9EZF8"/>
<evidence type="ECO:0000313" key="2">
    <source>
        <dbReference type="Proteomes" id="UP001152795"/>
    </source>
</evidence>
<evidence type="ECO:0000313" key="1">
    <source>
        <dbReference type="EMBL" id="CAB4019013.1"/>
    </source>
</evidence>
<comment type="caution">
    <text evidence="1">The sequence shown here is derived from an EMBL/GenBank/DDBJ whole genome shotgun (WGS) entry which is preliminary data.</text>
</comment>
<accession>A0A7D9EZF8</accession>
<organism evidence="1 2">
    <name type="scientific">Paramuricea clavata</name>
    <name type="common">Red gorgonian</name>
    <name type="synonym">Violescent sea-whip</name>
    <dbReference type="NCBI Taxonomy" id="317549"/>
    <lineage>
        <taxon>Eukaryota</taxon>
        <taxon>Metazoa</taxon>
        <taxon>Cnidaria</taxon>
        <taxon>Anthozoa</taxon>
        <taxon>Octocorallia</taxon>
        <taxon>Malacalcyonacea</taxon>
        <taxon>Plexauridae</taxon>
        <taxon>Paramuricea</taxon>
    </lineage>
</organism>
<protein>
    <submittedName>
        <fullName evidence="1">Uncharacterized protein</fullName>
    </submittedName>
</protein>